<dbReference type="InterPro" id="IPR013563">
    <property type="entry name" value="Oligopep_ABC_C"/>
</dbReference>
<dbReference type="InterPro" id="IPR027417">
    <property type="entry name" value="P-loop_NTPase"/>
</dbReference>
<dbReference type="InterPro" id="IPR017871">
    <property type="entry name" value="ABC_transporter-like_CS"/>
</dbReference>
<evidence type="ECO:0000256" key="1">
    <source>
        <dbReference type="ARBA" id="ARBA00004417"/>
    </source>
</evidence>
<organism evidence="9 10">
    <name type="scientific">Candidatus Desulfovibrio intestinipullorum</name>
    <dbReference type="NCBI Taxonomy" id="2838536"/>
    <lineage>
        <taxon>Bacteria</taxon>
        <taxon>Pseudomonadati</taxon>
        <taxon>Thermodesulfobacteriota</taxon>
        <taxon>Desulfovibrionia</taxon>
        <taxon>Desulfovibrionales</taxon>
        <taxon>Desulfovibrionaceae</taxon>
        <taxon>Desulfovibrio</taxon>
    </lineage>
</organism>
<dbReference type="GO" id="GO:0015833">
    <property type="term" value="P:peptide transport"/>
    <property type="evidence" value="ECO:0007669"/>
    <property type="project" value="InterPro"/>
</dbReference>
<evidence type="ECO:0000256" key="7">
    <source>
        <dbReference type="ARBA" id="ARBA00023136"/>
    </source>
</evidence>
<dbReference type="GO" id="GO:0005524">
    <property type="term" value="F:ATP binding"/>
    <property type="evidence" value="ECO:0007669"/>
    <property type="project" value="UniProtKB-KW"/>
</dbReference>
<comment type="similarity">
    <text evidence="2">Belongs to the ABC transporter superfamily.</text>
</comment>
<dbReference type="InterPro" id="IPR003439">
    <property type="entry name" value="ABC_transporter-like_ATP-bd"/>
</dbReference>
<dbReference type="FunFam" id="3.40.50.300:FF:000016">
    <property type="entry name" value="Oligopeptide ABC transporter ATP-binding component"/>
    <property type="match status" value="1"/>
</dbReference>
<evidence type="ECO:0000259" key="8">
    <source>
        <dbReference type="PROSITE" id="PS50893"/>
    </source>
</evidence>
<gene>
    <name evidence="9" type="ORF">H9894_07355</name>
</gene>
<evidence type="ECO:0000256" key="6">
    <source>
        <dbReference type="ARBA" id="ARBA00022840"/>
    </source>
</evidence>
<dbReference type="InterPro" id="IPR003593">
    <property type="entry name" value="AAA+_ATPase"/>
</dbReference>
<keyword evidence="7" id="KW-0472">Membrane</keyword>
<accession>A0A9D1PYD5</accession>
<evidence type="ECO:0000313" key="9">
    <source>
        <dbReference type="EMBL" id="HIW00989.1"/>
    </source>
</evidence>
<reference evidence="9" key="2">
    <citation type="submission" date="2021-04" db="EMBL/GenBank/DDBJ databases">
        <authorList>
            <person name="Gilroy R."/>
        </authorList>
    </citation>
    <scope>NUCLEOTIDE SEQUENCE</scope>
    <source>
        <strain evidence="9">ChiHecec2B26-446</strain>
    </source>
</reference>
<evidence type="ECO:0000256" key="2">
    <source>
        <dbReference type="ARBA" id="ARBA00005417"/>
    </source>
</evidence>
<keyword evidence="4" id="KW-1003">Cell membrane</keyword>
<dbReference type="InterPro" id="IPR050388">
    <property type="entry name" value="ABC_Ni/Peptide_Import"/>
</dbReference>
<evidence type="ECO:0000256" key="5">
    <source>
        <dbReference type="ARBA" id="ARBA00022741"/>
    </source>
</evidence>
<keyword evidence="6 9" id="KW-0067">ATP-binding</keyword>
<evidence type="ECO:0000256" key="3">
    <source>
        <dbReference type="ARBA" id="ARBA00022448"/>
    </source>
</evidence>
<dbReference type="AlphaFoldDB" id="A0A9D1PYD5"/>
<evidence type="ECO:0000256" key="4">
    <source>
        <dbReference type="ARBA" id="ARBA00022475"/>
    </source>
</evidence>
<evidence type="ECO:0000313" key="10">
    <source>
        <dbReference type="Proteomes" id="UP000886752"/>
    </source>
</evidence>
<dbReference type="SUPFAM" id="SSF52540">
    <property type="entry name" value="P-loop containing nucleoside triphosphate hydrolases"/>
    <property type="match status" value="1"/>
</dbReference>
<dbReference type="SMART" id="SM00382">
    <property type="entry name" value="AAA"/>
    <property type="match status" value="1"/>
</dbReference>
<dbReference type="CDD" id="cd03257">
    <property type="entry name" value="ABC_NikE_OppD_transporters"/>
    <property type="match status" value="1"/>
</dbReference>
<dbReference type="PANTHER" id="PTHR43297:SF2">
    <property type="entry name" value="DIPEPTIDE TRANSPORT ATP-BINDING PROTEIN DPPD"/>
    <property type="match status" value="1"/>
</dbReference>
<dbReference type="Gene3D" id="3.40.50.300">
    <property type="entry name" value="P-loop containing nucleotide triphosphate hydrolases"/>
    <property type="match status" value="1"/>
</dbReference>
<dbReference type="PANTHER" id="PTHR43297">
    <property type="entry name" value="OLIGOPEPTIDE TRANSPORT ATP-BINDING PROTEIN APPD"/>
    <property type="match status" value="1"/>
</dbReference>
<sequence>MPALRLQNLGVLFRDADNRPLPAVQHVSLDLARGSVTCLVGESGCGKSLTARACMGLQPQGSTVEGSVFFRGRDLCTLSEQEWQAVRGNALAMIFQEPMTALNPVLKVGLQAAEPLLTHKGCTKREARARIVELFARVGIPSPEERFDLYPHELSGGMRQRVMIAMALSCEPEILLADEPTTALDATIQGQILAILDAERTRRGMSVLLITHDLGVVAGSADTVGVMYAGHLVEWGRVEDVLGSPRHPYTKGLMACDPALMAPGMTRLPAIQGSVPPLGALPSGCPFHPRCPEATERCSLSLPEERVDAVTGHRVLCWQA</sequence>
<dbReference type="GO" id="GO:0016887">
    <property type="term" value="F:ATP hydrolysis activity"/>
    <property type="evidence" value="ECO:0007669"/>
    <property type="project" value="InterPro"/>
</dbReference>
<comment type="caution">
    <text evidence="9">The sequence shown here is derived from an EMBL/GenBank/DDBJ whole genome shotgun (WGS) entry which is preliminary data.</text>
</comment>
<dbReference type="PROSITE" id="PS00211">
    <property type="entry name" value="ABC_TRANSPORTER_1"/>
    <property type="match status" value="1"/>
</dbReference>
<comment type="subcellular location">
    <subcellularLocation>
        <location evidence="1">Cell inner membrane</location>
        <topology evidence="1">Peripheral membrane protein</topology>
    </subcellularLocation>
</comment>
<dbReference type="Pfam" id="PF00005">
    <property type="entry name" value="ABC_tran"/>
    <property type="match status" value="1"/>
</dbReference>
<dbReference type="Pfam" id="PF08352">
    <property type="entry name" value="oligo_HPY"/>
    <property type="match status" value="1"/>
</dbReference>
<proteinExistence type="inferred from homology"/>
<keyword evidence="3" id="KW-0813">Transport</keyword>
<dbReference type="PROSITE" id="PS50893">
    <property type="entry name" value="ABC_TRANSPORTER_2"/>
    <property type="match status" value="1"/>
</dbReference>
<feature type="domain" description="ABC transporter" evidence="8">
    <location>
        <begin position="4"/>
        <end position="254"/>
    </location>
</feature>
<dbReference type="Proteomes" id="UP000886752">
    <property type="component" value="Unassembled WGS sequence"/>
</dbReference>
<name>A0A9D1PYD5_9BACT</name>
<keyword evidence="5" id="KW-0547">Nucleotide-binding</keyword>
<dbReference type="NCBIfam" id="TIGR01727">
    <property type="entry name" value="oligo_HPY"/>
    <property type="match status" value="1"/>
</dbReference>
<dbReference type="GO" id="GO:0005886">
    <property type="term" value="C:plasma membrane"/>
    <property type="evidence" value="ECO:0007669"/>
    <property type="project" value="UniProtKB-SubCell"/>
</dbReference>
<protein>
    <submittedName>
        <fullName evidence="9">ABC transporter ATP-binding protein</fullName>
    </submittedName>
</protein>
<dbReference type="EMBL" id="DXHV01000069">
    <property type="protein sequence ID" value="HIW00989.1"/>
    <property type="molecule type" value="Genomic_DNA"/>
</dbReference>
<reference evidence="9" key="1">
    <citation type="journal article" date="2021" name="PeerJ">
        <title>Extensive microbial diversity within the chicken gut microbiome revealed by metagenomics and culture.</title>
        <authorList>
            <person name="Gilroy R."/>
            <person name="Ravi A."/>
            <person name="Getino M."/>
            <person name="Pursley I."/>
            <person name="Horton D.L."/>
            <person name="Alikhan N.F."/>
            <person name="Baker D."/>
            <person name="Gharbi K."/>
            <person name="Hall N."/>
            <person name="Watson M."/>
            <person name="Adriaenssens E.M."/>
            <person name="Foster-Nyarko E."/>
            <person name="Jarju S."/>
            <person name="Secka A."/>
            <person name="Antonio M."/>
            <person name="Oren A."/>
            <person name="Chaudhuri R.R."/>
            <person name="La Ragione R."/>
            <person name="Hildebrand F."/>
            <person name="Pallen M.J."/>
        </authorList>
    </citation>
    <scope>NUCLEOTIDE SEQUENCE</scope>
    <source>
        <strain evidence="9">ChiHecec2B26-446</strain>
    </source>
</reference>